<sequence length="220" mass="22669">MAALLLAGGLYVAYRATTEKALPAANLPSLAVPVVPTVPAATPGATAAATQPVAQPSAAVSEALAGPVTKVPSSSPTVTKAAAPKVTGKANPGGANLALSGVVAASSTEGGPFTADQAVDGDPSTRWSSGFAEPQWLRVDLRERRQLTEVTLVWEHSHATAYRVDVSLDGRTWRRIFSTTAGQGGTVTVAAGGAVARFVRMYGTKRSTQYGFSLFEFQVK</sequence>
<organism evidence="2 3">
    <name type="scientific">Paractinoplanes brasiliensis</name>
    <dbReference type="NCBI Taxonomy" id="52695"/>
    <lineage>
        <taxon>Bacteria</taxon>
        <taxon>Bacillati</taxon>
        <taxon>Actinomycetota</taxon>
        <taxon>Actinomycetes</taxon>
        <taxon>Micromonosporales</taxon>
        <taxon>Micromonosporaceae</taxon>
        <taxon>Paractinoplanes</taxon>
    </lineage>
</organism>
<evidence type="ECO:0000313" key="3">
    <source>
        <dbReference type="Proteomes" id="UP000294901"/>
    </source>
</evidence>
<dbReference type="InterPro" id="IPR000421">
    <property type="entry name" value="FA58C"/>
</dbReference>
<proteinExistence type="predicted"/>
<dbReference type="AlphaFoldDB" id="A0A4R6JWF9"/>
<reference evidence="2 3" key="1">
    <citation type="submission" date="2019-03" db="EMBL/GenBank/DDBJ databases">
        <title>Sequencing the genomes of 1000 actinobacteria strains.</title>
        <authorList>
            <person name="Klenk H.-P."/>
        </authorList>
    </citation>
    <scope>NUCLEOTIDE SEQUENCE [LARGE SCALE GENOMIC DNA]</scope>
    <source>
        <strain evidence="2 3">DSM 43805</strain>
    </source>
</reference>
<comment type="caution">
    <text evidence="2">The sequence shown here is derived from an EMBL/GenBank/DDBJ whole genome shotgun (WGS) entry which is preliminary data.</text>
</comment>
<dbReference type="PROSITE" id="PS50022">
    <property type="entry name" value="FA58C_3"/>
    <property type="match status" value="1"/>
</dbReference>
<protein>
    <submittedName>
        <fullName evidence="2">F5/8 type C domain-containing protein</fullName>
    </submittedName>
</protein>
<keyword evidence="3" id="KW-1185">Reference proteome</keyword>
<evidence type="ECO:0000259" key="1">
    <source>
        <dbReference type="PROSITE" id="PS50022"/>
    </source>
</evidence>
<dbReference type="Pfam" id="PF00754">
    <property type="entry name" value="F5_F8_type_C"/>
    <property type="match status" value="1"/>
</dbReference>
<dbReference type="Gene3D" id="2.60.120.260">
    <property type="entry name" value="Galactose-binding domain-like"/>
    <property type="match status" value="1"/>
</dbReference>
<dbReference type="Proteomes" id="UP000294901">
    <property type="component" value="Unassembled WGS sequence"/>
</dbReference>
<dbReference type="InterPro" id="IPR008979">
    <property type="entry name" value="Galactose-bd-like_sf"/>
</dbReference>
<evidence type="ECO:0000313" key="2">
    <source>
        <dbReference type="EMBL" id="TDO41113.1"/>
    </source>
</evidence>
<feature type="domain" description="F5/8 type C" evidence="1">
    <location>
        <begin position="81"/>
        <end position="220"/>
    </location>
</feature>
<dbReference type="SUPFAM" id="SSF49785">
    <property type="entry name" value="Galactose-binding domain-like"/>
    <property type="match status" value="1"/>
</dbReference>
<accession>A0A4R6JWF9</accession>
<name>A0A4R6JWF9_9ACTN</name>
<dbReference type="EMBL" id="SNWR01000001">
    <property type="protein sequence ID" value="TDO41113.1"/>
    <property type="molecule type" value="Genomic_DNA"/>
</dbReference>
<gene>
    <name evidence="2" type="ORF">C8E87_4842</name>
</gene>